<evidence type="ECO:0000313" key="1">
    <source>
        <dbReference type="EMBL" id="GAA1424106.1"/>
    </source>
</evidence>
<dbReference type="Gene3D" id="3.40.960.10">
    <property type="entry name" value="VSR Endonuclease"/>
    <property type="match status" value="1"/>
</dbReference>
<proteinExistence type="predicted"/>
<organism evidence="1 2">
    <name type="scientific">Agrococcus citreus</name>
    <dbReference type="NCBI Taxonomy" id="84643"/>
    <lineage>
        <taxon>Bacteria</taxon>
        <taxon>Bacillati</taxon>
        <taxon>Actinomycetota</taxon>
        <taxon>Actinomycetes</taxon>
        <taxon>Micrococcales</taxon>
        <taxon>Microbacteriaceae</taxon>
        <taxon>Agrococcus</taxon>
    </lineage>
</organism>
<evidence type="ECO:0000313" key="2">
    <source>
        <dbReference type="Proteomes" id="UP001501266"/>
    </source>
</evidence>
<dbReference type="InterPro" id="IPR011335">
    <property type="entry name" value="Restrct_endonuc-II-like"/>
</dbReference>
<keyword evidence="2" id="KW-1185">Reference proteome</keyword>
<protein>
    <submittedName>
        <fullName evidence="1">DUF559 domain-containing protein</fullName>
    </submittedName>
</protein>
<dbReference type="EMBL" id="BAAAKK010000005">
    <property type="protein sequence ID" value="GAA1424106.1"/>
    <property type="molecule type" value="Genomic_DNA"/>
</dbReference>
<reference evidence="1 2" key="1">
    <citation type="journal article" date="2019" name="Int. J. Syst. Evol. Microbiol.">
        <title>The Global Catalogue of Microorganisms (GCM) 10K type strain sequencing project: providing services to taxonomists for standard genome sequencing and annotation.</title>
        <authorList>
            <consortium name="The Broad Institute Genomics Platform"/>
            <consortium name="The Broad Institute Genome Sequencing Center for Infectious Disease"/>
            <person name="Wu L."/>
            <person name="Ma J."/>
        </authorList>
    </citation>
    <scope>NUCLEOTIDE SEQUENCE [LARGE SCALE GENOMIC DNA]</scope>
    <source>
        <strain evidence="1 2">JCM 12398</strain>
    </source>
</reference>
<dbReference type="RefSeq" id="WP_343919908.1">
    <property type="nucleotide sequence ID" value="NZ_BAAAKK010000005.1"/>
</dbReference>
<comment type="caution">
    <text evidence="1">The sequence shown here is derived from an EMBL/GenBank/DDBJ whole genome shotgun (WGS) entry which is preliminary data.</text>
</comment>
<accession>A0ABN1YXR6</accession>
<gene>
    <name evidence="1" type="ORF">GCM10009640_19630</name>
</gene>
<name>A0ABN1YXR6_9MICO</name>
<dbReference type="Proteomes" id="UP001501266">
    <property type="component" value="Unassembled WGS sequence"/>
</dbReference>
<dbReference type="SUPFAM" id="SSF52980">
    <property type="entry name" value="Restriction endonuclease-like"/>
    <property type="match status" value="1"/>
</dbReference>
<sequence>MNRRAPLPHPFGDGPFAVAAALDGGVSPSRLRSADLVAPFPGVRALREPADVMELAAAFAQRMRPGHVFAGVTAGRMWALPIAGAWERSEPLVIGVPAGTIRTRAKGVRTREFDTSRLESGTLDGLPLLGPASTVMSLARETAHVDLVVLIDALVTPSKRYRDLRLVRRPFTDPAALAAFAERCRGLHGASAFAAALADVRVGADSPQESRSRLAIVAAGLPEPVVQFEVWLDGVLRAELDLAYPDWKIAIEYEGEHHLTDAAQWAKDIRRQELLESLGWIVIRATKADLQHGGRRLVQRVRAALARRGIAA</sequence>